<dbReference type="InterPro" id="IPR045854">
    <property type="entry name" value="NO2/SO3_Rdtase_4Fe4S_sf"/>
</dbReference>
<dbReference type="InterPro" id="IPR006067">
    <property type="entry name" value="NO2/SO3_Rdtase_4Fe4S_dom"/>
</dbReference>
<dbReference type="RefSeq" id="WP_038568746.1">
    <property type="nucleotide sequence ID" value="NZ_CP008889.1"/>
</dbReference>
<evidence type="ECO:0000256" key="3">
    <source>
        <dbReference type="ARBA" id="ARBA00010429"/>
    </source>
</evidence>
<keyword evidence="10" id="KW-0408">Iron</keyword>
<dbReference type="InterPro" id="IPR036136">
    <property type="entry name" value="Nit/Sulf_reduc_fer-like_dom_sf"/>
</dbReference>
<dbReference type="PANTHER" id="PTHR32439:SF0">
    <property type="entry name" value="FERREDOXIN--NITRITE REDUCTASE, CHLOROPLASTIC"/>
    <property type="match status" value="1"/>
</dbReference>
<keyword evidence="11" id="KW-0411">Iron-sulfur</keyword>
<protein>
    <recommendedName>
        <fullName evidence="4">assimilatory sulfite reductase (ferredoxin)</fullName>
        <ecNumber evidence="4">1.8.7.1</ecNumber>
    </recommendedName>
</protein>
<dbReference type="Gene3D" id="3.90.480.20">
    <property type="match status" value="1"/>
</dbReference>
<dbReference type="SUPFAM" id="SSF55124">
    <property type="entry name" value="Nitrite/Sulfite reductase N-terminal domain-like"/>
    <property type="match status" value="2"/>
</dbReference>
<evidence type="ECO:0000259" key="15">
    <source>
        <dbReference type="Pfam" id="PF03460"/>
    </source>
</evidence>
<dbReference type="Proteomes" id="UP000027986">
    <property type="component" value="Chromosome"/>
</dbReference>
<dbReference type="SUPFAM" id="SSF56014">
    <property type="entry name" value="Nitrite and sulphite reductase 4Fe-4S domain-like"/>
    <property type="match status" value="2"/>
</dbReference>
<dbReference type="Gene3D" id="3.30.413.10">
    <property type="entry name" value="Sulfite Reductase Hemoprotein, domain 1"/>
    <property type="match status" value="2"/>
</dbReference>
<keyword evidence="8" id="KW-0883">Thioether bond</keyword>
<dbReference type="GO" id="GO:0050311">
    <property type="term" value="F:sulfite reductase (ferredoxin) activity"/>
    <property type="evidence" value="ECO:0007669"/>
    <property type="project" value="UniProtKB-EC"/>
</dbReference>
<keyword evidence="5" id="KW-0004">4Fe-4S</keyword>
<evidence type="ECO:0000256" key="5">
    <source>
        <dbReference type="ARBA" id="ARBA00022485"/>
    </source>
</evidence>
<keyword evidence="17" id="KW-1185">Reference proteome</keyword>
<proteinExistence type="inferred from homology"/>
<feature type="region of interest" description="Disordered" evidence="13">
    <location>
        <begin position="1"/>
        <end position="28"/>
    </location>
</feature>
<dbReference type="EMBL" id="CP008889">
    <property type="protein sequence ID" value="AIF41139.1"/>
    <property type="molecule type" value="Genomic_DNA"/>
</dbReference>
<evidence type="ECO:0000256" key="2">
    <source>
        <dbReference type="ARBA" id="ARBA00003247"/>
    </source>
</evidence>
<dbReference type="GeneID" id="41841370"/>
<evidence type="ECO:0000256" key="7">
    <source>
        <dbReference type="ARBA" id="ARBA00022723"/>
    </source>
</evidence>
<dbReference type="InterPro" id="IPR006066">
    <property type="entry name" value="NO2/SO3_Rdtase_FeS/sirohaem_BS"/>
</dbReference>
<evidence type="ECO:0000313" key="16">
    <source>
        <dbReference type="EMBL" id="AIF41139.1"/>
    </source>
</evidence>
<dbReference type="EC" id="1.8.7.1" evidence="4"/>
<dbReference type="Pfam" id="PF03460">
    <property type="entry name" value="NIR_SIR_ferr"/>
    <property type="match status" value="2"/>
</dbReference>
<evidence type="ECO:0000256" key="4">
    <source>
        <dbReference type="ARBA" id="ARBA00012353"/>
    </source>
</evidence>
<dbReference type="PROSITE" id="PS00365">
    <property type="entry name" value="NIR_SIR"/>
    <property type="match status" value="1"/>
</dbReference>
<comment type="catalytic activity">
    <reaction evidence="12">
        <text>hydrogen sulfide + 6 oxidized [2Fe-2S]-[ferredoxin] + 3 H2O = sulfite + 6 reduced [2Fe-2S]-[ferredoxin] + 7 H(+)</text>
        <dbReference type="Rhea" id="RHEA:23132"/>
        <dbReference type="Rhea" id="RHEA-COMP:10000"/>
        <dbReference type="Rhea" id="RHEA-COMP:10001"/>
        <dbReference type="ChEBI" id="CHEBI:15377"/>
        <dbReference type="ChEBI" id="CHEBI:15378"/>
        <dbReference type="ChEBI" id="CHEBI:17359"/>
        <dbReference type="ChEBI" id="CHEBI:29919"/>
        <dbReference type="ChEBI" id="CHEBI:33737"/>
        <dbReference type="ChEBI" id="CHEBI:33738"/>
        <dbReference type="EC" id="1.8.7.1"/>
    </reaction>
</comment>
<dbReference type="Pfam" id="PF01077">
    <property type="entry name" value="NIR_SIR"/>
    <property type="match status" value="2"/>
</dbReference>
<dbReference type="PRINTS" id="PR00397">
    <property type="entry name" value="SIROHAEM"/>
</dbReference>
<keyword evidence="6" id="KW-0349">Heme</keyword>
<dbReference type="GO" id="GO:0020037">
    <property type="term" value="F:heme binding"/>
    <property type="evidence" value="ECO:0007669"/>
    <property type="project" value="InterPro"/>
</dbReference>
<dbReference type="GO" id="GO:0051539">
    <property type="term" value="F:4 iron, 4 sulfur cluster binding"/>
    <property type="evidence" value="ECO:0007669"/>
    <property type="project" value="UniProtKB-KW"/>
</dbReference>
<feature type="domain" description="Nitrite/Sulfite reductase ferredoxin-like" evidence="15">
    <location>
        <begin position="341"/>
        <end position="405"/>
    </location>
</feature>
<dbReference type="KEGG" id="dni:HX89_09480"/>
<gene>
    <name evidence="16" type="ORF">HX89_09480</name>
</gene>
<dbReference type="AlphaFoldDB" id="A0A075JGY3"/>
<evidence type="ECO:0000256" key="1">
    <source>
        <dbReference type="ARBA" id="ARBA00001966"/>
    </source>
</evidence>
<dbReference type="InterPro" id="IPR005117">
    <property type="entry name" value="NiRdtase/SiRdtase_haem-b_fer"/>
</dbReference>
<evidence type="ECO:0000256" key="8">
    <source>
        <dbReference type="ARBA" id="ARBA00022784"/>
    </source>
</evidence>
<sequence>MTTTSERPRATQRTAKPEGQWAKGEFDPLNPNEVFKAEDAPLNVRARILEQYAREGFDSIPGTDLRGRMRWMGLYTQRKQGIDGGKTATLAPEELDDEYFMMRVRIDGGQLSREQLRVLASISTDFARSTADITDRNNIQYHWIAIEDVPEIWRRLEAVGLDTLEACGDCTRTTLGSPVASVHPDEVIDATPAIEFIKANYVGDPDLANLPRKFKSSIAWLPDAAPEINDISFVGVVHPDHGPGFDLQIGGGLSTKAFFALRLGAWVPLEEVPEVWLATVKLFRDHGYRRLRNRARLKYLVEDWGADKTREVLEREYLGRPLLDGPAAPTPKHTIDHVGVHRQKDGRNLVGFAPIAGRTSGAALAGVADAMEAAGSDRLRLTAYQKLVVLDVPDDAVEPLLETMRPLGFDGRPSPWRRATMACTGLEFCKLAIVETKQRAHDLVAELEERLGHLDDQLEHPIAIHLNGCPNSCARIQVADIGLKGQIITDAAGEQVPGYQVHLGGGLGEDLVVGRKLRAHKVAASELGEYVERVVTRYVAARESGESFGDWARRADEEELR</sequence>
<dbReference type="PANTHER" id="PTHR32439">
    <property type="entry name" value="FERREDOXIN--NITRITE REDUCTASE, CHLOROPLASTIC"/>
    <property type="match status" value="1"/>
</dbReference>
<feature type="domain" description="Nitrite/Sulfite reductase ferredoxin-like" evidence="15">
    <location>
        <begin position="96"/>
        <end position="159"/>
    </location>
</feature>
<comment type="similarity">
    <text evidence="3">Belongs to the nitrite and sulfite reductase 4Fe-4S domain family.</text>
</comment>
<feature type="domain" description="Nitrite/sulphite reductase 4Fe-4S" evidence="14">
    <location>
        <begin position="167"/>
        <end position="320"/>
    </location>
</feature>
<evidence type="ECO:0000256" key="9">
    <source>
        <dbReference type="ARBA" id="ARBA00023002"/>
    </source>
</evidence>
<dbReference type="OrthoDB" id="3189055at2"/>
<evidence type="ECO:0000256" key="6">
    <source>
        <dbReference type="ARBA" id="ARBA00022617"/>
    </source>
</evidence>
<evidence type="ECO:0000259" key="14">
    <source>
        <dbReference type="Pfam" id="PF01077"/>
    </source>
</evidence>
<evidence type="ECO:0000313" key="17">
    <source>
        <dbReference type="Proteomes" id="UP000027986"/>
    </source>
</evidence>
<evidence type="ECO:0000256" key="12">
    <source>
        <dbReference type="ARBA" id="ARBA00049518"/>
    </source>
</evidence>
<comment type="cofactor">
    <cofactor evidence="1">
        <name>[4Fe-4S] cluster</name>
        <dbReference type="ChEBI" id="CHEBI:49883"/>
    </cofactor>
</comment>
<keyword evidence="9" id="KW-0560">Oxidoreductase</keyword>
<dbReference type="eggNOG" id="COG0155">
    <property type="taxonomic scope" value="Bacteria"/>
</dbReference>
<reference evidence="16 17" key="1">
    <citation type="submission" date="2014-07" db="EMBL/GenBank/DDBJ databases">
        <title>Genome Sequencing of Dermacoccus nishinomiyaensis.</title>
        <authorList>
            <person name="Hong K.W."/>
            <person name="Chan K.G."/>
        </authorList>
    </citation>
    <scope>NUCLEOTIDE SEQUENCE [LARGE SCALE GENOMIC DNA]</scope>
    <source>
        <strain evidence="16 17">M25</strain>
    </source>
</reference>
<feature type="domain" description="Nitrite/sulphite reductase 4Fe-4S" evidence="14">
    <location>
        <begin position="418"/>
        <end position="561"/>
    </location>
</feature>
<evidence type="ECO:0000256" key="13">
    <source>
        <dbReference type="SAM" id="MobiDB-lite"/>
    </source>
</evidence>
<evidence type="ECO:0000256" key="11">
    <source>
        <dbReference type="ARBA" id="ARBA00023014"/>
    </source>
</evidence>
<dbReference type="GO" id="GO:0046872">
    <property type="term" value="F:metal ion binding"/>
    <property type="evidence" value="ECO:0007669"/>
    <property type="project" value="UniProtKB-KW"/>
</dbReference>
<name>A0A075JGY3_9MICO</name>
<dbReference type="HOGENOM" id="CLU_015667_2_3_11"/>
<comment type="function">
    <text evidence="2">Catalyzes the reduction of sulfite to sulfide, a step in the biosynthesis of sulfur-containing amino acids and cofactors.</text>
</comment>
<organism evidence="16 17">
    <name type="scientific">Dermacoccus nishinomiyaensis</name>
    <dbReference type="NCBI Taxonomy" id="1274"/>
    <lineage>
        <taxon>Bacteria</taxon>
        <taxon>Bacillati</taxon>
        <taxon>Actinomycetota</taxon>
        <taxon>Actinomycetes</taxon>
        <taxon>Micrococcales</taxon>
        <taxon>Dermacoccaceae</taxon>
        <taxon>Dermacoccus</taxon>
    </lineage>
</organism>
<accession>A0A075JGY3</accession>
<keyword evidence="7" id="KW-0479">Metal-binding</keyword>
<dbReference type="InterPro" id="IPR051329">
    <property type="entry name" value="NIR_SIR_4Fe-4S"/>
</dbReference>
<evidence type="ECO:0000256" key="10">
    <source>
        <dbReference type="ARBA" id="ARBA00023004"/>
    </source>
</evidence>